<protein>
    <submittedName>
        <fullName evidence="3">Beta-lactamase</fullName>
    </submittedName>
</protein>
<organism evidence="3 4">
    <name type="scientific">Aquimarina atlantica</name>
    <dbReference type="NCBI Taxonomy" id="1317122"/>
    <lineage>
        <taxon>Bacteria</taxon>
        <taxon>Pseudomonadati</taxon>
        <taxon>Bacteroidota</taxon>
        <taxon>Flavobacteriia</taxon>
        <taxon>Flavobacteriales</taxon>
        <taxon>Flavobacteriaceae</taxon>
        <taxon>Aquimarina</taxon>
    </lineage>
</organism>
<dbReference type="CDD" id="cd07739">
    <property type="entry name" value="metallo-hydrolase-like_MBL-fold"/>
    <property type="match status" value="1"/>
</dbReference>
<feature type="signal peptide" evidence="1">
    <location>
        <begin position="1"/>
        <end position="21"/>
    </location>
</feature>
<sequence>MNKINFLITILLISITMSSTAQNLEYKVYRADENSFHIASVLIYGEKDAVLIDAQFTLSDAHNVVAEILKSGKNLTTIYISHGDPDYYFGLEVFKNSFPDVTIYASEYTLSHIKKTYEKKLQVWGPKLGNNGTKKVVFPQILKGNTINLEGHSIEIKGLNGLAPERTYAWIPSLKAIVGGVNVYDNLHLWIADASTTEKRIAWLSVLEEMEHLNPEVVVPAHALDNSNLNRNAITYSKNYLIAYQKEETKAKNSEELIAAMQKLYPNAGLGIALQLGAKVVKGEMQW</sequence>
<accession>A0A023BPL5</accession>
<dbReference type="Pfam" id="PF00753">
    <property type="entry name" value="Lactamase_B"/>
    <property type="match status" value="1"/>
</dbReference>
<dbReference type="Gene3D" id="3.60.15.10">
    <property type="entry name" value="Ribonuclease Z/Hydroxyacylglutathione hydrolase-like"/>
    <property type="match status" value="1"/>
</dbReference>
<feature type="domain" description="Metallo-beta-lactamase" evidence="2">
    <location>
        <begin position="37"/>
        <end position="222"/>
    </location>
</feature>
<dbReference type="eggNOG" id="COG0491">
    <property type="taxonomic scope" value="Bacteria"/>
</dbReference>
<dbReference type="InterPro" id="IPR001279">
    <property type="entry name" value="Metallo-B-lactamas"/>
</dbReference>
<dbReference type="STRING" id="1317122.ATO12_05770"/>
<dbReference type="SMART" id="SM00849">
    <property type="entry name" value="Lactamase_B"/>
    <property type="match status" value="1"/>
</dbReference>
<dbReference type="InterPro" id="IPR036866">
    <property type="entry name" value="RibonucZ/Hydroxyglut_hydro"/>
</dbReference>
<dbReference type="PANTHER" id="PTHR42951:SF14">
    <property type="entry name" value="METALLO-BETA-LACTAMASE SUPERFAMILY PROTEIN"/>
    <property type="match status" value="1"/>
</dbReference>
<keyword evidence="4" id="KW-1185">Reference proteome</keyword>
<keyword evidence="1" id="KW-0732">Signal</keyword>
<evidence type="ECO:0000313" key="3">
    <source>
        <dbReference type="EMBL" id="EZH71884.1"/>
    </source>
</evidence>
<name>A0A023BPL5_9FLAO</name>
<comment type="caution">
    <text evidence="3">The sequence shown here is derived from an EMBL/GenBank/DDBJ whole genome shotgun (WGS) entry which is preliminary data.</text>
</comment>
<reference evidence="3 4" key="1">
    <citation type="submission" date="2014-04" db="EMBL/GenBank/DDBJ databases">
        <title>Aquimarina sp. 22II-S11-z7 Genome Sequencing.</title>
        <authorList>
            <person name="Lai Q."/>
        </authorList>
    </citation>
    <scope>NUCLEOTIDE SEQUENCE [LARGE SCALE GENOMIC DNA]</scope>
    <source>
        <strain evidence="3 4">22II-S11-z7</strain>
    </source>
</reference>
<evidence type="ECO:0000313" key="4">
    <source>
        <dbReference type="Proteomes" id="UP000023541"/>
    </source>
</evidence>
<evidence type="ECO:0000256" key="1">
    <source>
        <dbReference type="SAM" id="SignalP"/>
    </source>
</evidence>
<gene>
    <name evidence="3" type="ORF">ATO12_05770</name>
</gene>
<dbReference type="PANTHER" id="PTHR42951">
    <property type="entry name" value="METALLO-BETA-LACTAMASE DOMAIN-CONTAINING"/>
    <property type="match status" value="1"/>
</dbReference>
<dbReference type="OrthoDB" id="8441428at2"/>
<dbReference type="SUPFAM" id="SSF56281">
    <property type="entry name" value="Metallo-hydrolase/oxidoreductase"/>
    <property type="match status" value="1"/>
</dbReference>
<dbReference type="EMBL" id="AQRA01000011">
    <property type="protein sequence ID" value="EZH71884.1"/>
    <property type="molecule type" value="Genomic_DNA"/>
</dbReference>
<dbReference type="Proteomes" id="UP000023541">
    <property type="component" value="Unassembled WGS sequence"/>
</dbReference>
<feature type="chain" id="PRO_5001515514" evidence="1">
    <location>
        <begin position="22"/>
        <end position="287"/>
    </location>
</feature>
<proteinExistence type="predicted"/>
<dbReference type="AlphaFoldDB" id="A0A023BPL5"/>
<evidence type="ECO:0000259" key="2">
    <source>
        <dbReference type="SMART" id="SM00849"/>
    </source>
</evidence>
<dbReference type="InterPro" id="IPR050855">
    <property type="entry name" value="NDM-1-like"/>
</dbReference>